<gene>
    <name evidence="3" type="ORF">CAL15_00730</name>
</gene>
<feature type="signal peptide" evidence="2">
    <location>
        <begin position="1"/>
        <end position="25"/>
    </location>
</feature>
<protein>
    <recommendedName>
        <fullName evidence="5">OmpW family protein</fullName>
    </recommendedName>
</protein>
<dbReference type="Gene3D" id="2.40.160.20">
    <property type="match status" value="1"/>
</dbReference>
<evidence type="ECO:0000256" key="2">
    <source>
        <dbReference type="SAM" id="SignalP"/>
    </source>
</evidence>
<dbReference type="AlphaFoldDB" id="A0A1W6Z6L5"/>
<dbReference type="RefSeq" id="WP_086076869.1">
    <property type="nucleotide sequence ID" value="NZ_CP021111.1"/>
</dbReference>
<reference evidence="3 4" key="1">
    <citation type="submission" date="2017-05" db="EMBL/GenBank/DDBJ databases">
        <title>Complete and WGS of Bordetella genogroups.</title>
        <authorList>
            <person name="Spilker T."/>
            <person name="LiPuma J."/>
        </authorList>
    </citation>
    <scope>NUCLEOTIDE SEQUENCE [LARGE SCALE GENOMIC DNA]</scope>
    <source>
        <strain evidence="3 4">AU7206</strain>
    </source>
</reference>
<keyword evidence="2" id="KW-0732">Signal</keyword>
<keyword evidence="4" id="KW-1185">Reference proteome</keyword>
<dbReference type="SUPFAM" id="SSF56925">
    <property type="entry name" value="OMPA-like"/>
    <property type="match status" value="1"/>
</dbReference>
<dbReference type="GO" id="GO:0055085">
    <property type="term" value="P:transmembrane transport"/>
    <property type="evidence" value="ECO:0007669"/>
    <property type="project" value="TreeGrafter"/>
</dbReference>
<accession>A0A1W6Z6L5</accession>
<dbReference type="PANTHER" id="PTHR36920">
    <property type="match status" value="1"/>
</dbReference>
<dbReference type="PANTHER" id="PTHR36920:SF1">
    <property type="entry name" value="OUTER MEMBRANE PROTEIN W"/>
    <property type="match status" value="1"/>
</dbReference>
<organism evidence="3 4">
    <name type="scientific">Bordetella genomosp. 13</name>
    <dbReference type="NCBI Taxonomy" id="463040"/>
    <lineage>
        <taxon>Bacteria</taxon>
        <taxon>Pseudomonadati</taxon>
        <taxon>Pseudomonadota</taxon>
        <taxon>Betaproteobacteria</taxon>
        <taxon>Burkholderiales</taxon>
        <taxon>Alcaligenaceae</taxon>
        <taxon>Bordetella</taxon>
    </lineage>
</organism>
<evidence type="ECO:0000256" key="1">
    <source>
        <dbReference type="ARBA" id="ARBA00004442"/>
    </source>
</evidence>
<dbReference type="KEGG" id="bgm:CAL15_00730"/>
<evidence type="ECO:0000313" key="3">
    <source>
        <dbReference type="EMBL" id="ARP93031.1"/>
    </source>
</evidence>
<comment type="subcellular location">
    <subcellularLocation>
        <location evidence="1">Cell outer membrane</location>
    </subcellularLocation>
</comment>
<dbReference type="InterPro" id="IPR011250">
    <property type="entry name" value="OMP/PagP_B-barrel"/>
</dbReference>
<evidence type="ECO:0000313" key="4">
    <source>
        <dbReference type="Proteomes" id="UP000194161"/>
    </source>
</evidence>
<dbReference type="GO" id="GO:0009279">
    <property type="term" value="C:cell outer membrane"/>
    <property type="evidence" value="ECO:0007669"/>
    <property type="project" value="UniProtKB-SubCell"/>
</dbReference>
<dbReference type="InterPro" id="IPR005618">
    <property type="entry name" value="OMPW"/>
</dbReference>
<dbReference type="STRING" id="463040.CAL15_00730"/>
<sequence length="204" mass="21968">MKKNIRIICALAAVALTSAAGTAAAAGGDVLVRVRALHVTPDVSTNDTLSSLDVGVKQSTVPELDLTYMFTDHIGAELILGTTRNRVTSAAGNLGKVSLLPPTLTVQYHFNPNGRYRPYAGAGINYTMFYDNSLSAGGQDIRIDRHSFGPALQLGMDIGLDDNWFFNVDVKKLWIRTDATLAGTKLGTLKIDPWIFGVGVGRRF</sequence>
<dbReference type="OrthoDB" id="9807574at2"/>
<dbReference type="EMBL" id="CP021111">
    <property type="protein sequence ID" value="ARP93031.1"/>
    <property type="molecule type" value="Genomic_DNA"/>
</dbReference>
<feature type="chain" id="PRO_5012009498" description="OmpW family protein" evidence="2">
    <location>
        <begin position="26"/>
        <end position="204"/>
    </location>
</feature>
<proteinExistence type="predicted"/>
<evidence type="ECO:0008006" key="5">
    <source>
        <dbReference type="Google" id="ProtNLM"/>
    </source>
</evidence>
<name>A0A1W6Z6L5_9BORD</name>
<dbReference type="Proteomes" id="UP000194161">
    <property type="component" value="Chromosome"/>
</dbReference>
<dbReference type="Pfam" id="PF03922">
    <property type="entry name" value="OmpW"/>
    <property type="match status" value="1"/>
</dbReference>